<dbReference type="Proteomes" id="UP001140206">
    <property type="component" value="Chromosome 5"/>
</dbReference>
<feature type="domain" description="DUF6469" evidence="7">
    <location>
        <begin position="53"/>
        <end position="139"/>
    </location>
</feature>
<evidence type="ECO:0000259" key="7">
    <source>
        <dbReference type="Pfam" id="PF20073"/>
    </source>
</evidence>
<dbReference type="InterPro" id="IPR047187">
    <property type="entry name" value="SF1_C_Upf1"/>
</dbReference>
<keyword evidence="9" id="KW-1185">Reference proteome</keyword>
<gene>
    <name evidence="8" type="ORF">LUZ62_080991</name>
</gene>
<dbReference type="Pfam" id="PF20073">
    <property type="entry name" value="DUF6469"/>
    <property type="match status" value="1"/>
</dbReference>
<dbReference type="FunFam" id="3.40.50.300:FF:000326">
    <property type="entry name" value="P-loop containing nucleoside triphosphate hydrolase"/>
    <property type="match status" value="1"/>
</dbReference>
<organism evidence="8 9">
    <name type="scientific">Rhynchospora pubera</name>
    <dbReference type="NCBI Taxonomy" id="906938"/>
    <lineage>
        <taxon>Eukaryota</taxon>
        <taxon>Viridiplantae</taxon>
        <taxon>Streptophyta</taxon>
        <taxon>Embryophyta</taxon>
        <taxon>Tracheophyta</taxon>
        <taxon>Spermatophyta</taxon>
        <taxon>Magnoliopsida</taxon>
        <taxon>Liliopsida</taxon>
        <taxon>Poales</taxon>
        <taxon>Cyperaceae</taxon>
        <taxon>Cyperoideae</taxon>
        <taxon>Rhynchosporeae</taxon>
        <taxon>Rhynchospora</taxon>
    </lineage>
</organism>
<dbReference type="InterPro" id="IPR041679">
    <property type="entry name" value="DNA2/NAM7-like_C"/>
</dbReference>
<name>A0AAV8BTR3_9POAL</name>
<dbReference type="EMBL" id="JAMFTS010000005">
    <property type="protein sequence ID" value="KAJ4746586.1"/>
    <property type="molecule type" value="Genomic_DNA"/>
</dbReference>
<dbReference type="SUPFAM" id="SSF52540">
    <property type="entry name" value="P-loop containing nucleoside triphosphate hydrolases"/>
    <property type="match status" value="1"/>
</dbReference>
<accession>A0AAV8BTR3</accession>
<dbReference type="Pfam" id="PF13087">
    <property type="entry name" value="AAA_12"/>
    <property type="match status" value="1"/>
</dbReference>
<proteinExistence type="predicted"/>
<evidence type="ECO:0000259" key="6">
    <source>
        <dbReference type="Pfam" id="PF13087"/>
    </source>
</evidence>
<keyword evidence="4" id="KW-0067">ATP-binding</keyword>
<reference evidence="8" key="1">
    <citation type="submission" date="2022-08" db="EMBL/GenBank/DDBJ databases">
        <authorList>
            <person name="Marques A."/>
        </authorList>
    </citation>
    <scope>NUCLEOTIDE SEQUENCE</scope>
    <source>
        <strain evidence="8">RhyPub2mFocal</strain>
        <tissue evidence="8">Leaves</tissue>
    </source>
</reference>
<dbReference type="Gene3D" id="3.40.50.300">
    <property type="entry name" value="P-loop containing nucleotide triphosphate hydrolases"/>
    <property type="match status" value="2"/>
</dbReference>
<protein>
    <submittedName>
        <fullName evidence="8">P-loop containing nucleoside triphosphate hydrolases superfamily protein</fullName>
    </submittedName>
</protein>
<sequence length="655" mass="73202">MEEIRADMSAGLNALASLPFMTIHSVEHKKKSGKFTYKIEVPVRGSKEHIPKKRDVIIISDVRAKRLSDLTNNGRSFNVALIIDVLEGRSTPGCCYLYTQKLMDIAVSSMENSRNKPLYGFYLLNMTTYERIWSCLDYKSRLTDQNLMKKLMSVSLVNRTNDAPSSEVGETSGIEIKSYLASANLNESQTTAVMSCISDIQYHNRNPVSLIWGPPGTGKTKTTTSLLWLMRKYGHRTLTCAPTNTAVKQVASRLLKLVKQNSPCGNLALGDLLLFGNRDRLCLDNDLEEIFLDYRIGKLQKCLSSRSGWKHLLSSMAELLQDCPLLYSRGGGTMSFSGFLRKGFDTLYQKLATCFRKEVDGRIRDIFLCYQVDFGSSSTENAPYYKREAFSCKSDCITLIKSLKQSLKLPVKKGKPLELLVIDEAAQLKECESLIPLQLPGIKHAVLIGDECQLPALVKSRVSTDALFGRSLFERLNSLGQEKHLLNVQYRMHPSISIFPNISFYEKKLLDGPNVIKKEHHKEYLPGKLFGSYSFIDVGSGKEDFDDVGHSRKNMVEVAVVVHILKSLQEECGTQKKEVSVGIICPYSAQVAAIQDKVGRLFDRSTVSVRISSVDGFQGSEEDIIILSTVRSNRSGSVGFLADSKRTNVALTRAR</sequence>
<dbReference type="GO" id="GO:0005524">
    <property type="term" value="F:ATP binding"/>
    <property type="evidence" value="ECO:0007669"/>
    <property type="project" value="UniProtKB-KW"/>
</dbReference>
<dbReference type="GO" id="GO:0016787">
    <property type="term" value="F:hydrolase activity"/>
    <property type="evidence" value="ECO:0007669"/>
    <property type="project" value="UniProtKB-KW"/>
</dbReference>
<comment type="caution">
    <text evidence="8">The sequence shown here is derived from an EMBL/GenBank/DDBJ whole genome shotgun (WGS) entry which is preliminary data.</text>
</comment>
<keyword evidence="3" id="KW-0347">Helicase</keyword>
<dbReference type="InterPro" id="IPR041677">
    <property type="entry name" value="DNA2/NAM7_AAA_11"/>
</dbReference>
<dbReference type="InterPro" id="IPR027417">
    <property type="entry name" value="P-loop_NTPase"/>
</dbReference>
<dbReference type="PANTHER" id="PTHR10887">
    <property type="entry name" value="DNA2/NAM7 HELICASE FAMILY"/>
    <property type="match status" value="1"/>
</dbReference>
<dbReference type="PANTHER" id="PTHR10887:SF515">
    <property type="entry name" value="P-LOOP CONTAINING NUCLEOSIDE TRIPHOSPHATE HYDROLASES SUPERFAMILY PROTEIN"/>
    <property type="match status" value="1"/>
</dbReference>
<evidence type="ECO:0000313" key="8">
    <source>
        <dbReference type="EMBL" id="KAJ4746586.1"/>
    </source>
</evidence>
<evidence type="ECO:0000259" key="5">
    <source>
        <dbReference type="Pfam" id="PF13086"/>
    </source>
</evidence>
<evidence type="ECO:0000256" key="4">
    <source>
        <dbReference type="ARBA" id="ARBA00022840"/>
    </source>
</evidence>
<evidence type="ECO:0000313" key="9">
    <source>
        <dbReference type="Proteomes" id="UP001140206"/>
    </source>
</evidence>
<keyword evidence="2 8" id="KW-0378">Hydrolase</keyword>
<evidence type="ECO:0000256" key="1">
    <source>
        <dbReference type="ARBA" id="ARBA00022741"/>
    </source>
</evidence>
<feature type="domain" description="DNA2/NAM7 helicase helicase" evidence="5">
    <location>
        <begin position="398"/>
        <end position="461"/>
    </location>
</feature>
<dbReference type="GO" id="GO:0004386">
    <property type="term" value="F:helicase activity"/>
    <property type="evidence" value="ECO:0007669"/>
    <property type="project" value="UniProtKB-KW"/>
</dbReference>
<evidence type="ECO:0000256" key="3">
    <source>
        <dbReference type="ARBA" id="ARBA00022806"/>
    </source>
</evidence>
<dbReference type="InterPro" id="IPR045055">
    <property type="entry name" value="DNA2/NAM7-like"/>
</dbReference>
<feature type="domain" description="DNA2/NAM7 helicase-like C-terminal" evidence="6">
    <location>
        <begin position="469"/>
        <end position="655"/>
    </location>
</feature>
<dbReference type="InterPro" id="IPR045529">
    <property type="entry name" value="DUF6469"/>
</dbReference>
<dbReference type="Pfam" id="PF13086">
    <property type="entry name" value="AAA_11"/>
    <property type="match status" value="2"/>
</dbReference>
<keyword evidence="1" id="KW-0547">Nucleotide-binding</keyword>
<dbReference type="GO" id="GO:0005694">
    <property type="term" value="C:chromosome"/>
    <property type="evidence" value="ECO:0007669"/>
    <property type="project" value="UniProtKB-ARBA"/>
</dbReference>
<feature type="domain" description="DNA2/NAM7 helicase helicase" evidence="5">
    <location>
        <begin position="184"/>
        <end position="303"/>
    </location>
</feature>
<evidence type="ECO:0000256" key="2">
    <source>
        <dbReference type="ARBA" id="ARBA00022801"/>
    </source>
</evidence>
<dbReference type="CDD" id="cd18808">
    <property type="entry name" value="SF1_C_Upf1"/>
    <property type="match status" value="1"/>
</dbReference>
<dbReference type="AlphaFoldDB" id="A0AAV8BTR3"/>